<gene>
    <name evidence="1" type="ORF">COMA1_10191</name>
</gene>
<dbReference type="EMBL" id="CZQA01000001">
    <property type="protein sequence ID" value="CUS31621.1"/>
    <property type="molecule type" value="Genomic_DNA"/>
</dbReference>
<dbReference type="AlphaFoldDB" id="A0A0S4L294"/>
<name>A0A0S4L294_9BACT</name>
<accession>A0A0S4L294</accession>
<proteinExistence type="predicted"/>
<keyword evidence="2" id="KW-1185">Reference proteome</keyword>
<protein>
    <submittedName>
        <fullName evidence="1">Uncharacterized protein</fullName>
    </submittedName>
</protein>
<organism evidence="1 2">
    <name type="scientific">Candidatus Nitrospira nitrosa</name>
    <dbReference type="NCBI Taxonomy" id="1742972"/>
    <lineage>
        <taxon>Bacteria</taxon>
        <taxon>Pseudomonadati</taxon>
        <taxon>Nitrospirota</taxon>
        <taxon>Nitrospiria</taxon>
        <taxon>Nitrospirales</taxon>
        <taxon>Nitrospiraceae</taxon>
        <taxon>Nitrospira</taxon>
    </lineage>
</organism>
<evidence type="ECO:0000313" key="1">
    <source>
        <dbReference type="EMBL" id="CUS31621.1"/>
    </source>
</evidence>
<reference evidence="1 2" key="1">
    <citation type="submission" date="2015-10" db="EMBL/GenBank/DDBJ databases">
        <authorList>
            <person name="Gilbert D.G."/>
        </authorList>
    </citation>
    <scope>NUCLEOTIDE SEQUENCE [LARGE SCALE GENOMIC DNA]</scope>
    <source>
        <strain evidence="1">COMA1</strain>
    </source>
</reference>
<dbReference type="STRING" id="1742972.COMA1_10191"/>
<evidence type="ECO:0000313" key="2">
    <source>
        <dbReference type="Proteomes" id="UP000199032"/>
    </source>
</evidence>
<sequence>MVGVGNWQYKYPALWPIGFDERFSMAFSGGIDGLVDTYGYPLVSTCT</sequence>
<dbReference type="Proteomes" id="UP000199032">
    <property type="component" value="Unassembled WGS sequence"/>
</dbReference>